<reference evidence="9" key="2">
    <citation type="submission" date="2025-08" db="UniProtKB">
        <authorList>
            <consortium name="Ensembl"/>
        </authorList>
    </citation>
    <scope>IDENTIFICATION</scope>
</reference>
<dbReference type="InterPro" id="IPR001356">
    <property type="entry name" value="HD"/>
</dbReference>
<dbReference type="Proteomes" id="UP000265120">
    <property type="component" value="Chromosome 19"/>
</dbReference>
<dbReference type="STRING" id="244447.ENSCSEP00000029412"/>
<dbReference type="RefSeq" id="XP_024921513.1">
    <property type="nucleotide sequence ID" value="XM_025065745.1"/>
</dbReference>
<keyword evidence="4 5" id="KW-0539">Nucleus</keyword>
<dbReference type="GeneTree" id="ENSGT00920000149180"/>
<sequence>MAFGLDFTAAEMNAFYAGPFWSTAHLDYTHNTAGCAPETTRGGWTGNASEYCALLRLSTEFNACLLPTVDRGDQQRARRKRTTFTKAQVSELERAFCVTHYPDVTLKETLASLTGLPESKIQVWFQNRRARYFKSKKPTRGPATVSSADHHPGQGFTPPPSPTLPSPPGYPAPCLPQSTRLSSILDSHGGVKPSTSPTSPTSSYFNGLHLPDLHEYQTPDFTDLCRDDFPYTDLDDVHFTQEFEDFLGGAHGSLEHAVSRCSAVDRQSSTRALTDQQQDLYRPDDLSDMCLQDLGDFSLADLDLSSAMIDYLMNEL</sequence>
<evidence type="ECO:0000313" key="10">
    <source>
        <dbReference type="Proteomes" id="UP000265120"/>
    </source>
</evidence>
<dbReference type="OrthoDB" id="6159439at2759"/>
<dbReference type="InterPro" id="IPR009057">
    <property type="entry name" value="Homeodomain-like_sf"/>
</dbReference>
<evidence type="ECO:0000256" key="4">
    <source>
        <dbReference type="ARBA" id="ARBA00023242"/>
    </source>
</evidence>
<organism evidence="9 10">
    <name type="scientific">Cynoglossus semilaevis</name>
    <name type="common">Tongue sole</name>
    <dbReference type="NCBI Taxonomy" id="244447"/>
    <lineage>
        <taxon>Eukaryota</taxon>
        <taxon>Metazoa</taxon>
        <taxon>Chordata</taxon>
        <taxon>Craniata</taxon>
        <taxon>Vertebrata</taxon>
        <taxon>Euteleostomi</taxon>
        <taxon>Actinopterygii</taxon>
        <taxon>Neopterygii</taxon>
        <taxon>Teleostei</taxon>
        <taxon>Neoteleostei</taxon>
        <taxon>Acanthomorphata</taxon>
        <taxon>Carangaria</taxon>
        <taxon>Pleuronectiformes</taxon>
        <taxon>Pleuronectoidei</taxon>
        <taxon>Cynoglossidae</taxon>
        <taxon>Cynoglossinae</taxon>
        <taxon>Cynoglossus</taxon>
    </lineage>
</organism>
<feature type="domain" description="Homeobox" evidence="8">
    <location>
        <begin position="75"/>
        <end position="135"/>
    </location>
</feature>
<dbReference type="CDD" id="cd00086">
    <property type="entry name" value="homeodomain"/>
    <property type="match status" value="1"/>
</dbReference>
<protein>
    <submittedName>
        <fullName evidence="9">Homeobox protein aristaless-like 3</fullName>
    </submittedName>
</protein>
<dbReference type="SUPFAM" id="SSF46689">
    <property type="entry name" value="Homeodomain-like"/>
    <property type="match status" value="1"/>
</dbReference>
<evidence type="ECO:0000256" key="7">
    <source>
        <dbReference type="SAM" id="MobiDB-lite"/>
    </source>
</evidence>
<evidence type="ECO:0000256" key="6">
    <source>
        <dbReference type="RuleBase" id="RU000682"/>
    </source>
</evidence>
<dbReference type="AlphaFoldDB" id="A0A3P8WSD7"/>
<dbReference type="RefSeq" id="XP_024921514.1">
    <property type="nucleotide sequence ID" value="XM_025065746.1"/>
</dbReference>
<dbReference type="PANTHER" id="PTHR24329:SF337">
    <property type="entry name" value="ARISTALESS RELATED HOMEOBOX"/>
    <property type="match status" value="1"/>
</dbReference>
<feature type="region of interest" description="Disordered" evidence="7">
    <location>
        <begin position="135"/>
        <end position="170"/>
    </location>
</feature>
<evidence type="ECO:0000256" key="1">
    <source>
        <dbReference type="ARBA" id="ARBA00004123"/>
    </source>
</evidence>
<dbReference type="InterPro" id="IPR050649">
    <property type="entry name" value="Paired_Homeobox_TFs"/>
</dbReference>
<dbReference type="GO" id="GO:0005634">
    <property type="term" value="C:nucleus"/>
    <property type="evidence" value="ECO:0007669"/>
    <property type="project" value="UniProtKB-SubCell"/>
</dbReference>
<name>A0A3P8WSD7_CYNSE</name>
<keyword evidence="3 5" id="KW-0371">Homeobox</keyword>
<dbReference type="GeneID" id="103395456"/>
<proteinExistence type="predicted"/>
<feature type="compositionally biased region" description="Pro residues" evidence="7">
    <location>
        <begin position="157"/>
        <end position="170"/>
    </location>
</feature>
<dbReference type="RefSeq" id="XP_024921515.1">
    <property type="nucleotide sequence ID" value="XM_025065747.1"/>
</dbReference>
<dbReference type="Pfam" id="PF00046">
    <property type="entry name" value="Homeodomain"/>
    <property type="match status" value="1"/>
</dbReference>
<evidence type="ECO:0000259" key="8">
    <source>
        <dbReference type="PROSITE" id="PS50071"/>
    </source>
</evidence>
<dbReference type="GO" id="GO:0000981">
    <property type="term" value="F:DNA-binding transcription factor activity, RNA polymerase II-specific"/>
    <property type="evidence" value="ECO:0007669"/>
    <property type="project" value="TreeGrafter"/>
</dbReference>
<accession>A0A3P8WSD7</accession>
<evidence type="ECO:0000313" key="9">
    <source>
        <dbReference type="Ensembl" id="ENSCSEP00000029412.1"/>
    </source>
</evidence>
<dbReference type="FunFam" id="1.10.10.60:FF:000679">
    <property type="entry name" value="Homeobox protein aristaless"/>
    <property type="match status" value="1"/>
</dbReference>
<dbReference type="InParanoid" id="A0A3P8WSD7"/>
<evidence type="ECO:0000256" key="3">
    <source>
        <dbReference type="ARBA" id="ARBA00023155"/>
    </source>
</evidence>
<dbReference type="GO" id="GO:0000977">
    <property type="term" value="F:RNA polymerase II transcription regulatory region sequence-specific DNA binding"/>
    <property type="evidence" value="ECO:0007669"/>
    <property type="project" value="TreeGrafter"/>
</dbReference>
<comment type="subcellular location">
    <subcellularLocation>
        <location evidence="1 5 6">Nucleus</location>
    </subcellularLocation>
</comment>
<reference evidence="9" key="3">
    <citation type="submission" date="2025-09" db="UniProtKB">
        <authorList>
            <consortium name="Ensembl"/>
        </authorList>
    </citation>
    <scope>IDENTIFICATION</scope>
</reference>
<reference evidence="9 10" key="1">
    <citation type="journal article" date="2014" name="Nat. Genet.">
        <title>Whole-genome sequence of a flatfish provides insights into ZW sex chromosome evolution and adaptation to a benthic lifestyle.</title>
        <authorList>
            <person name="Chen S."/>
            <person name="Zhang G."/>
            <person name="Shao C."/>
            <person name="Huang Q."/>
            <person name="Liu G."/>
            <person name="Zhang P."/>
            <person name="Song W."/>
            <person name="An N."/>
            <person name="Chalopin D."/>
            <person name="Volff J.N."/>
            <person name="Hong Y."/>
            <person name="Li Q."/>
            <person name="Sha Z."/>
            <person name="Zhou H."/>
            <person name="Xie M."/>
            <person name="Yu Q."/>
            <person name="Liu Y."/>
            <person name="Xiang H."/>
            <person name="Wang N."/>
            <person name="Wu K."/>
            <person name="Yang C."/>
            <person name="Zhou Q."/>
            <person name="Liao X."/>
            <person name="Yang L."/>
            <person name="Hu Q."/>
            <person name="Zhang J."/>
            <person name="Meng L."/>
            <person name="Jin L."/>
            <person name="Tian Y."/>
            <person name="Lian J."/>
            <person name="Yang J."/>
            <person name="Miao G."/>
            <person name="Liu S."/>
            <person name="Liang Z."/>
            <person name="Yan F."/>
            <person name="Li Y."/>
            <person name="Sun B."/>
            <person name="Zhang H."/>
            <person name="Zhang J."/>
            <person name="Zhu Y."/>
            <person name="Du M."/>
            <person name="Zhao Y."/>
            <person name="Schartl M."/>
            <person name="Tang Q."/>
            <person name="Wang J."/>
        </authorList>
    </citation>
    <scope>NUCLEOTIDE SEQUENCE</scope>
</reference>
<feature type="DNA-binding region" description="Homeobox" evidence="5">
    <location>
        <begin position="77"/>
        <end position="136"/>
    </location>
</feature>
<dbReference type="PROSITE" id="PS50071">
    <property type="entry name" value="HOMEOBOX_2"/>
    <property type="match status" value="1"/>
</dbReference>
<evidence type="ECO:0000256" key="5">
    <source>
        <dbReference type="PROSITE-ProRule" id="PRU00108"/>
    </source>
</evidence>
<dbReference type="Ensembl" id="ENSCSET00000029813.1">
    <property type="protein sequence ID" value="ENSCSEP00000029412.1"/>
    <property type="gene ID" value="ENSCSEG00000018838.1"/>
</dbReference>
<dbReference type="SMART" id="SM00389">
    <property type="entry name" value="HOX"/>
    <property type="match status" value="1"/>
</dbReference>
<dbReference type="Gene3D" id="1.10.10.60">
    <property type="entry name" value="Homeodomain-like"/>
    <property type="match status" value="1"/>
</dbReference>
<dbReference type="PANTHER" id="PTHR24329">
    <property type="entry name" value="HOMEOBOX PROTEIN ARISTALESS"/>
    <property type="match status" value="1"/>
</dbReference>
<evidence type="ECO:0000256" key="2">
    <source>
        <dbReference type="ARBA" id="ARBA00023125"/>
    </source>
</evidence>
<keyword evidence="2 5" id="KW-0238">DNA-binding</keyword>
<keyword evidence="10" id="KW-1185">Reference proteome</keyword>